<dbReference type="PANTHER" id="PTHR47331">
    <property type="entry name" value="PHD-TYPE DOMAIN-CONTAINING PROTEIN"/>
    <property type="match status" value="1"/>
</dbReference>
<gene>
    <name evidence="2" type="ORF">AVEN_255928_1</name>
</gene>
<dbReference type="InterPro" id="IPR041588">
    <property type="entry name" value="Integrase_H2C2"/>
</dbReference>
<dbReference type="Pfam" id="PF05380">
    <property type="entry name" value="Peptidase_A17"/>
    <property type="match status" value="1"/>
</dbReference>
<dbReference type="InterPro" id="IPR008042">
    <property type="entry name" value="Retrotrans_Pao"/>
</dbReference>
<dbReference type="EMBL" id="BGPR01029501">
    <property type="protein sequence ID" value="GBO01293.1"/>
    <property type="molecule type" value="Genomic_DNA"/>
</dbReference>
<dbReference type="GO" id="GO:0042575">
    <property type="term" value="C:DNA polymerase complex"/>
    <property type="evidence" value="ECO:0007669"/>
    <property type="project" value="UniProtKB-ARBA"/>
</dbReference>
<proteinExistence type="predicted"/>
<evidence type="ECO:0000313" key="3">
    <source>
        <dbReference type="Proteomes" id="UP000499080"/>
    </source>
</evidence>
<dbReference type="Pfam" id="PF17921">
    <property type="entry name" value="Integrase_H2C2"/>
    <property type="match status" value="1"/>
</dbReference>
<comment type="caution">
    <text evidence="2">The sequence shown here is derived from an EMBL/GenBank/DDBJ whole genome shotgun (WGS) entry which is preliminary data.</text>
</comment>
<dbReference type="PANTHER" id="PTHR47331:SF5">
    <property type="entry name" value="RIBONUCLEASE H"/>
    <property type="match status" value="1"/>
</dbReference>
<dbReference type="GO" id="GO:0003676">
    <property type="term" value="F:nucleic acid binding"/>
    <property type="evidence" value="ECO:0007669"/>
    <property type="project" value="InterPro"/>
</dbReference>
<dbReference type="Gene3D" id="1.10.340.70">
    <property type="match status" value="1"/>
</dbReference>
<dbReference type="InterPro" id="IPR043502">
    <property type="entry name" value="DNA/RNA_pol_sf"/>
</dbReference>
<dbReference type="Pfam" id="PF18701">
    <property type="entry name" value="DUF5641"/>
    <property type="match status" value="1"/>
</dbReference>
<dbReference type="SUPFAM" id="SSF56672">
    <property type="entry name" value="DNA/RNA polymerases"/>
    <property type="match status" value="1"/>
</dbReference>
<dbReference type="OrthoDB" id="6436640at2759"/>
<dbReference type="GO" id="GO:0071897">
    <property type="term" value="P:DNA biosynthetic process"/>
    <property type="evidence" value="ECO:0007669"/>
    <property type="project" value="UniProtKB-ARBA"/>
</dbReference>
<dbReference type="Gene3D" id="3.30.70.270">
    <property type="match status" value="1"/>
</dbReference>
<reference evidence="2 3" key="1">
    <citation type="journal article" date="2019" name="Sci. Rep.">
        <title>Orb-weaving spider Araneus ventricosus genome elucidates the spidroin gene catalogue.</title>
        <authorList>
            <person name="Kono N."/>
            <person name="Nakamura H."/>
            <person name="Ohtoshi R."/>
            <person name="Moran D.A.P."/>
            <person name="Shinohara A."/>
            <person name="Yoshida Y."/>
            <person name="Fujiwara M."/>
            <person name="Mori M."/>
            <person name="Tomita M."/>
            <person name="Arakawa K."/>
        </authorList>
    </citation>
    <scope>NUCLEOTIDE SEQUENCE [LARGE SCALE GENOMIC DNA]</scope>
</reference>
<protein>
    <recommendedName>
        <fullName evidence="1">Integrase catalytic domain-containing protein</fullName>
    </recommendedName>
</protein>
<dbReference type="Gene3D" id="3.30.420.10">
    <property type="entry name" value="Ribonuclease H-like superfamily/Ribonuclease H"/>
    <property type="match status" value="1"/>
</dbReference>
<dbReference type="InterPro" id="IPR001584">
    <property type="entry name" value="Integrase_cat-core"/>
</dbReference>
<organism evidence="2 3">
    <name type="scientific">Araneus ventricosus</name>
    <name type="common">Orbweaver spider</name>
    <name type="synonym">Epeira ventricosa</name>
    <dbReference type="NCBI Taxonomy" id="182803"/>
    <lineage>
        <taxon>Eukaryota</taxon>
        <taxon>Metazoa</taxon>
        <taxon>Ecdysozoa</taxon>
        <taxon>Arthropoda</taxon>
        <taxon>Chelicerata</taxon>
        <taxon>Arachnida</taxon>
        <taxon>Araneae</taxon>
        <taxon>Araneomorphae</taxon>
        <taxon>Entelegynae</taxon>
        <taxon>Araneoidea</taxon>
        <taxon>Araneidae</taxon>
        <taxon>Araneus</taxon>
    </lineage>
</organism>
<dbReference type="SUPFAM" id="SSF53098">
    <property type="entry name" value="Ribonuclease H-like"/>
    <property type="match status" value="1"/>
</dbReference>
<dbReference type="InterPro" id="IPR040676">
    <property type="entry name" value="DUF5641"/>
</dbReference>
<dbReference type="Pfam" id="PF03564">
    <property type="entry name" value="DUF1759"/>
    <property type="match status" value="1"/>
</dbReference>
<evidence type="ECO:0000259" key="1">
    <source>
        <dbReference type="PROSITE" id="PS50994"/>
    </source>
</evidence>
<dbReference type="InterPro" id="IPR012337">
    <property type="entry name" value="RNaseH-like_sf"/>
</dbReference>
<name>A0A4Y2TKY3_ARAVE</name>
<feature type="domain" description="Integrase catalytic" evidence="1">
    <location>
        <begin position="1469"/>
        <end position="1656"/>
    </location>
</feature>
<keyword evidence="3" id="KW-1185">Reference proteome</keyword>
<sequence length="1779" mass="204647">MDADKIKNKRKALKNSATKFVNNLDVSLDSENNVNHLEILYNQLIEKIDSLKIADNELLNVIEAKDIEKEVEQAESYMENLISYKCKISQRIASLTPPIVPPVVYNSTNVPTSITQAAIQEPKPAIKLPKLTVNKFYGDHKNWLEFRSQFENAIDKNSSLSKIEKLIYLKSLVGGVAANAISGFALTENNYDAALELLKNRFGQKNLLINAHLRSLLDLTPIKNTSDTNSLRKLYDRAETEIRNLESLGINSESYGNLLTPIILKVLPSDLTLEFSRQNKSDSWDLVALLKFLGEEIQSREAALSFHSSVREKQNAFHSNQECNNFASSSRSHFRNTYGNPKKGNKSSATELLVNYSTANNKCIFCGSENSHDSSSCDLVSIEMKRDYLKRNKLCFFCFSNSHSISVCPKLKREKGCSFCGSKSHPKTLCYRFYQNNSNKTNVSDQTSAIARREESEDSVASVSSCQTETKSQRVLLQTASAIARYEMQSRNCRLLADTAAQRSFVEKELSRLLKLPIIRKEKLSVYSFGDKSPVEKTFNVVKIRLESKDDPNSYLEIEALETEKISAAHIPPPNIDISIYNKHLKGLKLADTINNDTDVSVLIGADNYYDVMTGRIKRINRKLVAAESLYGWCLIGVSGSPNKNSSDSYVMKVVVEEDISKQLETFWQLENLGIEPANDRLNCNDNKILQEFEESVQFRDNRYVVKLPWKDNLKESLDNNFEIAYERFSKLCCKFQNDHSLYSQYKDVVDSYIEQNIVERVSNSNVEDCAEFYLPHRAVIRHDKVSSKLRIVFDASSHKSGKFSLNDSLHIGPNLYPDLFELLLSFRKHPIAFTADIKQAFLNVELDESDKNVTKFFWTDNPECFTESIEVLRFNRVLFGINSSPFLLSATIKHHLKKYVSLYPQTQELLNNFVFVDDILGGHNSVIAAYTTSVECIHIFNEASMPLHKWATNSAELNELWGKNGFPIDTSPNSIGQKRMNYKVLGISWDTDRDVFYFDVENLLCFISKGTNTKRFLLQVAGRIFDPLGFITPYIIRLKILIQNVWEMGLLWDQEMPQIIRKPFKEWCKELEELNSVTIPRFYHFTDLDVIDIQLHSFSDASKKAYGSVVYFRVVRPDGTITTSFVTSKSRVAPLKTLSLPRLELMGALLSARLCDKVSKTLKFEKSCFFHTDSSIVYHWIQGEPARFKPFVKNRVEEIHRLTEPPKWNHCPGRENPADILSRGISVKELKDSELWWHGPPWLRQNEQFWPKIEKPNVNNQDLELKSKFRDISQNEVILENRGKLLSIDKFSSYLKLLRVTAFVFRFIYNTRNTSKKRGPLEIDELKISEEFWVRETQKEAYGSEIADLEKTQKVSNCSKILSLVPYLDDKNILRIKGRLEESEFPIDEKKPILLPKNSKFSELLIFYEHTKSFHCGVTTTLVMIRKRFWIPKGRQLVKKVINKCLICKKYSLKPAEQVTAQLPKDRLLENPPFEISGLDFAGPILYRCDKEVRKAYFTIFTCAVTRGIHLELVSSMSTKHFLLAFRRFISRRGGCSVVYSDNAKSFKAASKDLMYFSKILKDSEFKDFISSRGITWKFIVERAPWWGGFYERLVKSVKDPLRKILGRALLTFEELSTILVEIEYVVNSRPLTYVTDGFSEPNPLTPLDFLQYGKKDHDFPLHFAELVNKASSRESLIKRKKYQTTLLKHFWIKWKEQYLLDLKTVHHFKSPNAHKEVKIDDVVLVEGSSKSKLLWDLGTIQETFQGRDGHIRACLVKTKKGLFRKPVQLIYPFEINE</sequence>
<accession>A0A4Y2TKY3</accession>
<dbReference type="Gene3D" id="3.10.10.10">
    <property type="entry name" value="HIV Type 1 Reverse Transcriptase, subunit A, domain 1"/>
    <property type="match status" value="1"/>
</dbReference>
<dbReference type="Proteomes" id="UP000499080">
    <property type="component" value="Unassembled WGS sequence"/>
</dbReference>
<dbReference type="PROSITE" id="PS50994">
    <property type="entry name" value="INTEGRASE"/>
    <property type="match status" value="1"/>
</dbReference>
<evidence type="ECO:0000313" key="2">
    <source>
        <dbReference type="EMBL" id="GBO01293.1"/>
    </source>
</evidence>
<dbReference type="InterPro" id="IPR043128">
    <property type="entry name" value="Rev_trsase/Diguanyl_cyclase"/>
</dbReference>
<dbReference type="InterPro" id="IPR005312">
    <property type="entry name" value="DUF1759"/>
</dbReference>
<dbReference type="GO" id="GO:0015074">
    <property type="term" value="P:DNA integration"/>
    <property type="evidence" value="ECO:0007669"/>
    <property type="project" value="InterPro"/>
</dbReference>
<dbReference type="InterPro" id="IPR036397">
    <property type="entry name" value="RNaseH_sf"/>
</dbReference>